<sequence>MAFDVFDPAPAEPLLVKLVVLGESGAGVSSFLGSFCDFPPVVNAEAALSPLRSIS</sequence>
<name>A0A4R6V7A4_9ACTN</name>
<accession>A0A4R6V7A4</accession>
<evidence type="ECO:0000313" key="2">
    <source>
        <dbReference type="Proteomes" id="UP000295281"/>
    </source>
</evidence>
<gene>
    <name evidence="1" type="ORF">EV190_102241</name>
</gene>
<organism evidence="1 2">
    <name type="scientific">Actinorugispora endophytica</name>
    <dbReference type="NCBI Taxonomy" id="1605990"/>
    <lineage>
        <taxon>Bacteria</taxon>
        <taxon>Bacillati</taxon>
        <taxon>Actinomycetota</taxon>
        <taxon>Actinomycetes</taxon>
        <taxon>Streptosporangiales</taxon>
        <taxon>Nocardiopsidaceae</taxon>
        <taxon>Actinorugispora</taxon>
    </lineage>
</organism>
<evidence type="ECO:0000313" key="1">
    <source>
        <dbReference type="EMBL" id="TDQ54407.1"/>
    </source>
</evidence>
<protein>
    <submittedName>
        <fullName evidence="1">Uncharacterized protein</fullName>
    </submittedName>
</protein>
<dbReference type="RefSeq" id="WP_166655387.1">
    <property type="nucleotide sequence ID" value="NZ_SNYN01000002.1"/>
</dbReference>
<reference evidence="1 2" key="1">
    <citation type="submission" date="2019-03" db="EMBL/GenBank/DDBJ databases">
        <title>Genomic Encyclopedia of Type Strains, Phase IV (KMG-IV): sequencing the most valuable type-strain genomes for metagenomic binning, comparative biology and taxonomic classification.</title>
        <authorList>
            <person name="Goeker M."/>
        </authorList>
    </citation>
    <scope>NUCLEOTIDE SEQUENCE [LARGE SCALE GENOMIC DNA]</scope>
    <source>
        <strain evidence="1 2">DSM 46770</strain>
    </source>
</reference>
<dbReference type="AlphaFoldDB" id="A0A4R6V7A4"/>
<dbReference type="EMBL" id="SNYN01000002">
    <property type="protein sequence ID" value="TDQ54407.1"/>
    <property type="molecule type" value="Genomic_DNA"/>
</dbReference>
<comment type="caution">
    <text evidence="1">The sequence shown here is derived from an EMBL/GenBank/DDBJ whole genome shotgun (WGS) entry which is preliminary data.</text>
</comment>
<dbReference type="Proteomes" id="UP000295281">
    <property type="component" value="Unassembled WGS sequence"/>
</dbReference>
<proteinExistence type="predicted"/>
<keyword evidence="2" id="KW-1185">Reference proteome</keyword>